<keyword evidence="1" id="KW-0812">Transmembrane</keyword>
<dbReference type="GO" id="GO:0043683">
    <property type="term" value="P:type IV pilus assembly"/>
    <property type="evidence" value="ECO:0007669"/>
    <property type="project" value="InterPro"/>
</dbReference>
<dbReference type="eggNOG" id="COG4966">
    <property type="taxonomic scope" value="Bacteria"/>
</dbReference>
<evidence type="ECO:0000313" key="3">
    <source>
        <dbReference type="Proteomes" id="UP000005090"/>
    </source>
</evidence>
<evidence type="ECO:0000313" key="2">
    <source>
        <dbReference type="EMBL" id="EIC29153.1"/>
    </source>
</evidence>
<sequence length="290" mass="32022">MKNWQTGATLIELMISLVLGLALIASISSLFLQMQKINRSQRALNNMTDDARYVQEILQKEIRRTGGLRSRMDNDGIISRVFLDEDVIEIPDTGISFDLNAAEYVKGVSQDNPANDAFVIRYQLLDADDLSPANLSNSSSPCTVNSLLDTGEDPAEAVHVVRIYFFVNNGSLLCTSQRSVAGVCNTDSGKNCALTDMPVTLIENVQSLTVLYGIDADADHAANYYAEAAGVEPDVWQNVVSMRLSVVLKSENTHLVQQVRPYKVEETEITPSDHSLYRVFTTTIALRNQL</sequence>
<gene>
    <name evidence="2" type="ORF">Metal_1366</name>
</gene>
<dbReference type="Proteomes" id="UP000005090">
    <property type="component" value="Chromosome"/>
</dbReference>
<dbReference type="InterPro" id="IPR032092">
    <property type="entry name" value="PilW"/>
</dbReference>
<reference evidence="2 3" key="1">
    <citation type="journal article" date="2013" name="Genome Announc.">
        <title>Genome Sequence of the Obligate Gammaproteobacterial Methanotroph Methylomicrobium album Strain BG8.</title>
        <authorList>
            <person name="Kits K.D."/>
            <person name="Kalyuzhnaya M.G."/>
            <person name="Klotz M.G."/>
            <person name="Jetten M.S."/>
            <person name="Op den Camp H.J."/>
            <person name="Vuilleumier S."/>
            <person name="Bringel F."/>
            <person name="Dispirito A.A."/>
            <person name="Murrell J.C."/>
            <person name="Bruce D."/>
            <person name="Cheng J.F."/>
            <person name="Copeland A."/>
            <person name="Goodwin L."/>
            <person name="Hauser L."/>
            <person name="Lajus A."/>
            <person name="Land M.L."/>
            <person name="Lapidus A."/>
            <person name="Lucas S."/>
            <person name="Medigue C."/>
            <person name="Pitluck S."/>
            <person name="Woyke T."/>
            <person name="Zeytun A."/>
            <person name="Stein L.Y."/>
        </authorList>
    </citation>
    <scope>NUCLEOTIDE SEQUENCE [LARGE SCALE GENOMIC DNA]</scope>
    <source>
        <strain evidence="2 3">BG8</strain>
    </source>
</reference>
<name>H8GK29_METAL</name>
<dbReference type="RefSeq" id="WP_005370820.1">
    <property type="nucleotide sequence ID" value="NZ_CM001475.1"/>
</dbReference>
<protein>
    <recommendedName>
        <fullName evidence="4">Prepilin-type N-terminal cleavage/methylation domain-containing protein</fullName>
    </recommendedName>
</protein>
<organism evidence="2 3">
    <name type="scientific">Methylomicrobium album BG8</name>
    <dbReference type="NCBI Taxonomy" id="686340"/>
    <lineage>
        <taxon>Bacteria</taxon>
        <taxon>Pseudomonadati</taxon>
        <taxon>Pseudomonadota</taxon>
        <taxon>Gammaproteobacteria</taxon>
        <taxon>Methylococcales</taxon>
        <taxon>Methylococcaceae</taxon>
        <taxon>Methylomicrobium</taxon>
    </lineage>
</organism>
<keyword evidence="1" id="KW-0472">Membrane</keyword>
<dbReference type="Pfam" id="PF16074">
    <property type="entry name" value="PilW"/>
    <property type="match status" value="1"/>
</dbReference>
<dbReference type="STRING" id="686340.Metal_1366"/>
<feature type="transmembrane region" description="Helical" evidence="1">
    <location>
        <begin position="13"/>
        <end position="32"/>
    </location>
</feature>
<dbReference type="HOGENOM" id="CLU_959112_0_0_6"/>
<proteinExistence type="predicted"/>
<dbReference type="AlphaFoldDB" id="H8GK29"/>
<dbReference type="EMBL" id="CM001475">
    <property type="protein sequence ID" value="EIC29153.1"/>
    <property type="molecule type" value="Genomic_DNA"/>
</dbReference>
<keyword evidence="1" id="KW-1133">Transmembrane helix</keyword>
<keyword evidence="3" id="KW-1185">Reference proteome</keyword>
<accession>H8GK29</accession>
<evidence type="ECO:0008006" key="4">
    <source>
        <dbReference type="Google" id="ProtNLM"/>
    </source>
</evidence>
<evidence type="ECO:0000256" key="1">
    <source>
        <dbReference type="SAM" id="Phobius"/>
    </source>
</evidence>